<evidence type="ECO:0000256" key="5">
    <source>
        <dbReference type="ARBA" id="ARBA00030473"/>
    </source>
</evidence>
<dbReference type="EMBL" id="JWZX01002803">
    <property type="protein sequence ID" value="KOO26775.1"/>
    <property type="molecule type" value="Genomic_DNA"/>
</dbReference>
<keyword evidence="3" id="KW-0378">Hydrolase</keyword>
<proteinExistence type="inferred from homology"/>
<comment type="similarity">
    <text evidence="1">Belongs to the glycosyl hydrolase 37 family.</text>
</comment>
<evidence type="ECO:0000256" key="7">
    <source>
        <dbReference type="SAM" id="Coils"/>
    </source>
</evidence>
<dbReference type="OrthoDB" id="3542292at2759"/>
<dbReference type="EC" id="3.2.1.28" evidence="2"/>
<dbReference type="Gene3D" id="1.50.10.10">
    <property type="match status" value="2"/>
</dbReference>
<accession>A0A0M0JJV5</accession>
<organism evidence="9 10">
    <name type="scientific">Chrysochromulina tobinii</name>
    <dbReference type="NCBI Taxonomy" id="1460289"/>
    <lineage>
        <taxon>Eukaryota</taxon>
        <taxon>Haptista</taxon>
        <taxon>Haptophyta</taxon>
        <taxon>Prymnesiophyceae</taxon>
        <taxon>Prymnesiales</taxon>
        <taxon>Chrysochromulinaceae</taxon>
        <taxon>Chrysochromulina</taxon>
    </lineage>
</organism>
<feature type="signal peptide" evidence="8">
    <location>
        <begin position="1"/>
        <end position="16"/>
    </location>
</feature>
<feature type="coiled-coil region" evidence="7">
    <location>
        <begin position="230"/>
        <end position="259"/>
    </location>
</feature>
<dbReference type="InterPro" id="IPR001661">
    <property type="entry name" value="Glyco_hydro_37"/>
</dbReference>
<sequence>MLAGLIAVAAAAGTSAGAAGSSAGAPREIWCSGPILEAVQSARLFPDSKTFVDSPLLVPPDECWHRWDALPQPVPRDALAAFVEATFGPPGHDLVEWTPPDHNQSPALLARLPAGTVQDWAAALNNLWPVLGRRLSEATLAHPERTTLLPVHHGFIVPGGRFRELYYWDTYWIVLGLLAVGMRQTAASVVSNLLDTARVHGFVPNGLRRYYLNRSQPPLLAQMVSAVAEIAADEAEIAADEAEIAADEAEIAADEAEMTLASNYTAAAAARRAAMQSWMWAEGLGYWNDVEWASAMPLARESAASYMPLWAGAHDGAQAERAVAALGASTLLQPGGVATTLISTGQQWDWPNAWPPLQQMLVEGLGACGAPGGKALANRLASSWLNSTLLGWTRDGVMYEKMDASRPGERGGGGEYTPQEGFGWSNGVVLWLLAQGYLPGVTRE</sequence>
<evidence type="ECO:0000256" key="4">
    <source>
        <dbReference type="ARBA" id="ARBA00023295"/>
    </source>
</evidence>
<evidence type="ECO:0000256" key="6">
    <source>
        <dbReference type="ARBA" id="ARBA00031637"/>
    </source>
</evidence>
<evidence type="ECO:0000313" key="10">
    <source>
        <dbReference type="Proteomes" id="UP000037460"/>
    </source>
</evidence>
<keyword evidence="10" id="KW-1185">Reference proteome</keyword>
<keyword evidence="4" id="KW-0326">Glycosidase</keyword>
<evidence type="ECO:0000256" key="3">
    <source>
        <dbReference type="ARBA" id="ARBA00022801"/>
    </source>
</evidence>
<evidence type="ECO:0000256" key="2">
    <source>
        <dbReference type="ARBA" id="ARBA00012757"/>
    </source>
</evidence>
<feature type="chain" id="PRO_5005601927" description="alpha,alpha-trehalase" evidence="8">
    <location>
        <begin position="17"/>
        <end position="444"/>
    </location>
</feature>
<dbReference type="PANTHER" id="PTHR23403:SF1">
    <property type="entry name" value="TREHALASE"/>
    <property type="match status" value="1"/>
</dbReference>
<name>A0A0M0JJV5_9EUKA</name>
<dbReference type="InterPro" id="IPR008928">
    <property type="entry name" value="6-hairpin_glycosidase_sf"/>
</dbReference>
<dbReference type="Pfam" id="PF01204">
    <property type="entry name" value="Trehalase"/>
    <property type="match status" value="2"/>
</dbReference>
<evidence type="ECO:0000313" key="9">
    <source>
        <dbReference type="EMBL" id="KOO26775.1"/>
    </source>
</evidence>
<gene>
    <name evidence="9" type="ORF">Ctob_008088</name>
</gene>
<dbReference type="GO" id="GO:0005993">
    <property type="term" value="P:trehalose catabolic process"/>
    <property type="evidence" value="ECO:0007669"/>
    <property type="project" value="TreeGrafter"/>
</dbReference>
<dbReference type="Proteomes" id="UP000037460">
    <property type="component" value="Unassembled WGS sequence"/>
</dbReference>
<comment type="caution">
    <text evidence="9">The sequence shown here is derived from an EMBL/GenBank/DDBJ whole genome shotgun (WGS) entry which is preliminary data.</text>
</comment>
<reference evidence="10" key="1">
    <citation type="journal article" date="2015" name="PLoS Genet.">
        <title>Genome Sequence and Transcriptome Analyses of Chrysochromulina tobin: Metabolic Tools for Enhanced Algal Fitness in the Prominent Order Prymnesiales (Haptophyceae).</title>
        <authorList>
            <person name="Hovde B.T."/>
            <person name="Deodato C.R."/>
            <person name="Hunsperger H.M."/>
            <person name="Ryken S.A."/>
            <person name="Yost W."/>
            <person name="Jha R.K."/>
            <person name="Patterson J."/>
            <person name="Monnat R.J. Jr."/>
            <person name="Barlow S.B."/>
            <person name="Starkenburg S.R."/>
            <person name="Cattolico R.A."/>
        </authorList>
    </citation>
    <scope>NUCLEOTIDE SEQUENCE</scope>
    <source>
        <strain evidence="10">CCMP291</strain>
    </source>
</reference>
<keyword evidence="8" id="KW-0732">Signal</keyword>
<dbReference type="InterPro" id="IPR018232">
    <property type="entry name" value="Glyco_hydro_37_CS"/>
</dbReference>
<evidence type="ECO:0000256" key="8">
    <source>
        <dbReference type="SAM" id="SignalP"/>
    </source>
</evidence>
<dbReference type="InterPro" id="IPR012341">
    <property type="entry name" value="6hp_glycosidase-like_sf"/>
</dbReference>
<dbReference type="PANTHER" id="PTHR23403">
    <property type="entry name" value="TREHALASE"/>
    <property type="match status" value="1"/>
</dbReference>
<dbReference type="AlphaFoldDB" id="A0A0M0JJV5"/>
<dbReference type="SUPFAM" id="SSF48208">
    <property type="entry name" value="Six-hairpin glycosidases"/>
    <property type="match status" value="1"/>
</dbReference>
<protein>
    <recommendedName>
        <fullName evidence="2">alpha,alpha-trehalase</fullName>
        <ecNumber evidence="2">3.2.1.28</ecNumber>
    </recommendedName>
    <alternativeName>
        <fullName evidence="5">Alpha,alpha-trehalase</fullName>
    </alternativeName>
    <alternativeName>
        <fullName evidence="6">Alpha,alpha-trehalose glucohydrolase</fullName>
    </alternativeName>
</protein>
<evidence type="ECO:0000256" key="1">
    <source>
        <dbReference type="ARBA" id="ARBA00005615"/>
    </source>
</evidence>
<dbReference type="PROSITE" id="PS00927">
    <property type="entry name" value="TREHALASE_1"/>
    <property type="match status" value="1"/>
</dbReference>
<dbReference type="PROSITE" id="PS00928">
    <property type="entry name" value="TREHALASE_2"/>
    <property type="match status" value="1"/>
</dbReference>
<dbReference type="GO" id="GO:0004555">
    <property type="term" value="F:alpha,alpha-trehalase activity"/>
    <property type="evidence" value="ECO:0007669"/>
    <property type="project" value="UniProtKB-EC"/>
</dbReference>
<keyword evidence="7" id="KW-0175">Coiled coil</keyword>